<dbReference type="AlphaFoldDB" id="A0A1F5L698"/>
<dbReference type="PROSITE" id="PS51384">
    <property type="entry name" value="FAD_FR"/>
    <property type="match status" value="1"/>
</dbReference>
<evidence type="ECO:0000259" key="15">
    <source>
        <dbReference type="PROSITE" id="PS51384"/>
    </source>
</evidence>
<keyword evidence="6 14" id="KW-0812">Transmembrane</keyword>
<feature type="domain" description="FAD-binding FR-type" evidence="15">
    <location>
        <begin position="301"/>
        <end position="411"/>
    </location>
</feature>
<evidence type="ECO:0000313" key="16">
    <source>
        <dbReference type="EMBL" id="OGE48566.1"/>
    </source>
</evidence>
<dbReference type="InterPro" id="IPR051410">
    <property type="entry name" value="Ferric/Cupric_Reductase"/>
</dbReference>
<evidence type="ECO:0000256" key="4">
    <source>
        <dbReference type="ARBA" id="ARBA00022448"/>
    </source>
</evidence>
<comment type="catalytic activity">
    <reaction evidence="13">
        <text>2 a Fe(II)-siderophore + NADP(+) + H(+) = 2 a Fe(III)-siderophore + NADPH</text>
        <dbReference type="Rhea" id="RHEA:28795"/>
        <dbReference type="Rhea" id="RHEA-COMP:11342"/>
        <dbReference type="Rhea" id="RHEA-COMP:11344"/>
        <dbReference type="ChEBI" id="CHEBI:15378"/>
        <dbReference type="ChEBI" id="CHEBI:29033"/>
        <dbReference type="ChEBI" id="CHEBI:29034"/>
        <dbReference type="ChEBI" id="CHEBI:57783"/>
        <dbReference type="ChEBI" id="CHEBI:58349"/>
        <dbReference type="EC" id="1.16.1.9"/>
    </reaction>
</comment>
<dbReference type="Pfam" id="PF01794">
    <property type="entry name" value="Ferric_reduct"/>
    <property type="match status" value="1"/>
</dbReference>
<keyword evidence="7" id="KW-0249">Electron transport</keyword>
<sequence>MSMSMGDMPAGSMSMGDGVPSLFTLQKMYWAVVGSAIGAATLVNVLNRIVAQHRLRDSSLTPAKPKSLFFNLYATITATVREVSYATPHPLKMGGFTLHFPPLGPVLIMLANLITVMVLCFYKLDTLDPWKWENVGYRTGFIAICQLPLIFLLAGRQNIIGFLVGMSYASLNWYHRWISRTLWLTATIHMGFWFRDWDRWHYILYQLKNDPLTKRGFAAWIILTFIVISSFAPVRRLSHEFFVIQHLVTFVGFIVAVWMHAPSEVKTWVWVPIGLVVFDRVARYTWGAYANLAIFHRKKNANALWAHSASFTPLPGNVTRVTIENPGIGWQPGQHVFLTCHSIVPLQCHPFTIASIPEDNKMEFFIRAENGGTRRFFRFASKNGSVLGSGEVAPRGRTIFVEGPYGSMRPLRQFDSVILLAGGMGATFTMPLLRDVVSAWKNENIEQTSNPTPRLAATKRLRFIWVIKSRAQLSYFDSQLQSLLADVEECRRTQPHFEKELEVSIYITCDEKLDPPTIASATSSLPAQSVAQDISIFDEKKGSGVDHVSIHSVSSQSASNQNPKPTGTGCLPGGGCCCTTQIENEDEITNCSCTCAGPPPVQSENVTSGPKTADTQSIASNGPMKLIIHPTIVSGRPTPRTIIRKVLEKAEGESAVVVCGPRGLADDVRRSVVSLSDERAVHKGTGAQGIYLHVENFGL</sequence>
<dbReference type="InterPro" id="IPR039261">
    <property type="entry name" value="FNR_nucleotide-bd"/>
</dbReference>
<dbReference type="InterPro" id="IPR013121">
    <property type="entry name" value="Fe_red_NAD-bd_6"/>
</dbReference>
<dbReference type="GO" id="GO:0052851">
    <property type="term" value="F:ferric-chelate reductase (NADPH) activity"/>
    <property type="evidence" value="ECO:0007669"/>
    <property type="project" value="UniProtKB-EC"/>
</dbReference>
<evidence type="ECO:0000256" key="10">
    <source>
        <dbReference type="ARBA" id="ARBA00023065"/>
    </source>
</evidence>
<dbReference type="Gene3D" id="3.40.50.80">
    <property type="entry name" value="Nucleotide-binding domain of ferredoxin-NADP reductase (FNR) module"/>
    <property type="match status" value="1"/>
</dbReference>
<dbReference type="GeneID" id="34580818"/>
<keyword evidence="5" id="KW-1003">Cell membrane</keyword>
<evidence type="ECO:0000256" key="6">
    <source>
        <dbReference type="ARBA" id="ARBA00022692"/>
    </source>
</evidence>
<keyword evidence="17" id="KW-1185">Reference proteome</keyword>
<dbReference type="PANTHER" id="PTHR32361">
    <property type="entry name" value="FERRIC/CUPRIC REDUCTASE TRANSMEMBRANE COMPONENT"/>
    <property type="match status" value="1"/>
</dbReference>
<protein>
    <recommendedName>
        <fullName evidence="3">ferric-chelate reductase (NADPH)</fullName>
        <ecNumber evidence="3">1.16.1.9</ecNumber>
    </recommendedName>
</protein>
<evidence type="ECO:0000256" key="12">
    <source>
        <dbReference type="ARBA" id="ARBA00023180"/>
    </source>
</evidence>
<dbReference type="Gene3D" id="2.40.30.10">
    <property type="entry name" value="Translation factors"/>
    <property type="match status" value="1"/>
</dbReference>
<dbReference type="InterPro" id="IPR017927">
    <property type="entry name" value="FAD-bd_FR_type"/>
</dbReference>
<evidence type="ECO:0000256" key="1">
    <source>
        <dbReference type="ARBA" id="ARBA00004651"/>
    </source>
</evidence>
<evidence type="ECO:0000256" key="13">
    <source>
        <dbReference type="ARBA" id="ARBA00048483"/>
    </source>
</evidence>
<feature type="transmembrane region" description="Helical" evidence="14">
    <location>
        <begin position="267"/>
        <end position="289"/>
    </location>
</feature>
<dbReference type="SFLD" id="SFLDG01168">
    <property type="entry name" value="Ferric_reductase_subgroup_(FRE"/>
    <property type="match status" value="1"/>
</dbReference>
<reference evidence="16 17" key="1">
    <citation type="journal article" date="2016" name="Sci. Rep.">
        <title>Penicillium arizonense, a new, genome sequenced fungal species, reveals a high chemical diversity in secreted metabolites.</title>
        <authorList>
            <person name="Grijseels S."/>
            <person name="Nielsen J.C."/>
            <person name="Randelovic M."/>
            <person name="Nielsen J."/>
            <person name="Nielsen K.F."/>
            <person name="Workman M."/>
            <person name="Frisvad J.C."/>
        </authorList>
    </citation>
    <scope>NUCLEOTIDE SEQUENCE [LARGE SCALE GENOMIC DNA]</scope>
    <source>
        <strain evidence="16 17">CBS 141311</strain>
    </source>
</reference>
<dbReference type="Proteomes" id="UP000177622">
    <property type="component" value="Unassembled WGS sequence"/>
</dbReference>
<comment type="caution">
    <text evidence="16">The sequence shown here is derived from an EMBL/GenBank/DDBJ whole genome shotgun (WGS) entry which is preliminary data.</text>
</comment>
<dbReference type="GO" id="GO:0006826">
    <property type="term" value="P:iron ion transport"/>
    <property type="evidence" value="ECO:0007669"/>
    <property type="project" value="TreeGrafter"/>
</dbReference>
<feature type="transmembrane region" description="Helical" evidence="14">
    <location>
        <begin position="28"/>
        <end position="47"/>
    </location>
</feature>
<dbReference type="Pfam" id="PF08022">
    <property type="entry name" value="FAD_binding_8"/>
    <property type="match status" value="1"/>
</dbReference>
<dbReference type="Pfam" id="PF08030">
    <property type="entry name" value="NAD_binding_6"/>
    <property type="match status" value="1"/>
</dbReference>
<dbReference type="InterPro" id="IPR013112">
    <property type="entry name" value="FAD-bd_8"/>
</dbReference>
<dbReference type="EMBL" id="LXJU01000027">
    <property type="protein sequence ID" value="OGE48566.1"/>
    <property type="molecule type" value="Genomic_DNA"/>
</dbReference>
<dbReference type="GO" id="GO:0015677">
    <property type="term" value="P:copper ion import"/>
    <property type="evidence" value="ECO:0007669"/>
    <property type="project" value="TreeGrafter"/>
</dbReference>
<evidence type="ECO:0000256" key="9">
    <source>
        <dbReference type="ARBA" id="ARBA00023002"/>
    </source>
</evidence>
<evidence type="ECO:0000256" key="8">
    <source>
        <dbReference type="ARBA" id="ARBA00022989"/>
    </source>
</evidence>
<name>A0A1F5L698_PENAI</name>
<feature type="transmembrane region" description="Helical" evidence="14">
    <location>
        <begin position="106"/>
        <end position="124"/>
    </location>
</feature>
<dbReference type="GO" id="GO:0006879">
    <property type="term" value="P:intracellular iron ion homeostasis"/>
    <property type="evidence" value="ECO:0007669"/>
    <property type="project" value="TreeGrafter"/>
</dbReference>
<proteinExistence type="inferred from homology"/>
<evidence type="ECO:0000256" key="3">
    <source>
        <dbReference type="ARBA" id="ARBA00012668"/>
    </source>
</evidence>
<dbReference type="GO" id="GO:0005886">
    <property type="term" value="C:plasma membrane"/>
    <property type="evidence" value="ECO:0007669"/>
    <property type="project" value="UniProtKB-SubCell"/>
</dbReference>
<dbReference type="CDD" id="cd06186">
    <property type="entry name" value="NOX_Duox_like_FAD_NADP"/>
    <property type="match status" value="1"/>
</dbReference>
<dbReference type="RefSeq" id="XP_022484021.1">
    <property type="nucleotide sequence ID" value="XM_022636084.1"/>
</dbReference>
<feature type="transmembrane region" description="Helical" evidence="14">
    <location>
        <begin position="68"/>
        <end position="86"/>
    </location>
</feature>
<dbReference type="PANTHER" id="PTHR32361:SF9">
    <property type="entry name" value="FERRIC REDUCTASE TRANSMEMBRANE COMPONENT 3-RELATED"/>
    <property type="match status" value="1"/>
</dbReference>
<comment type="subcellular location">
    <subcellularLocation>
        <location evidence="1">Cell membrane</location>
        <topology evidence="1">Multi-pass membrane protein</topology>
    </subcellularLocation>
</comment>
<evidence type="ECO:0000256" key="5">
    <source>
        <dbReference type="ARBA" id="ARBA00022475"/>
    </source>
</evidence>
<keyword evidence="9" id="KW-0560">Oxidoreductase</keyword>
<dbReference type="SUPFAM" id="SSF52343">
    <property type="entry name" value="Ferredoxin reductase-like, C-terminal NADP-linked domain"/>
    <property type="match status" value="1"/>
</dbReference>
<evidence type="ECO:0000256" key="11">
    <source>
        <dbReference type="ARBA" id="ARBA00023136"/>
    </source>
</evidence>
<dbReference type="InterPro" id="IPR017938">
    <property type="entry name" value="Riboflavin_synthase-like_b-brl"/>
</dbReference>
<dbReference type="SUPFAM" id="SSF63380">
    <property type="entry name" value="Riboflavin synthase domain-like"/>
    <property type="match status" value="1"/>
</dbReference>
<keyword evidence="10" id="KW-0406">Ion transport</keyword>
<feature type="transmembrane region" description="Helical" evidence="14">
    <location>
        <begin position="181"/>
        <end position="197"/>
    </location>
</feature>
<feature type="transmembrane region" description="Helical" evidence="14">
    <location>
        <begin position="241"/>
        <end position="261"/>
    </location>
</feature>
<keyword evidence="11 14" id="KW-0472">Membrane</keyword>
<evidence type="ECO:0000256" key="2">
    <source>
        <dbReference type="ARBA" id="ARBA00006278"/>
    </source>
</evidence>
<dbReference type="SFLD" id="SFLDS00052">
    <property type="entry name" value="Ferric_Reductase_Domain"/>
    <property type="match status" value="1"/>
</dbReference>
<evidence type="ECO:0000313" key="17">
    <source>
        <dbReference type="Proteomes" id="UP000177622"/>
    </source>
</evidence>
<dbReference type="InterPro" id="IPR013130">
    <property type="entry name" value="Fe3_Rdtase_TM_dom"/>
</dbReference>
<dbReference type="OrthoDB" id="3944240at2759"/>
<organism evidence="16 17">
    <name type="scientific">Penicillium arizonense</name>
    <dbReference type="NCBI Taxonomy" id="1835702"/>
    <lineage>
        <taxon>Eukaryota</taxon>
        <taxon>Fungi</taxon>
        <taxon>Dikarya</taxon>
        <taxon>Ascomycota</taxon>
        <taxon>Pezizomycotina</taxon>
        <taxon>Eurotiomycetes</taxon>
        <taxon>Eurotiomycetidae</taxon>
        <taxon>Eurotiales</taxon>
        <taxon>Aspergillaceae</taxon>
        <taxon>Penicillium</taxon>
    </lineage>
</organism>
<evidence type="ECO:0000256" key="7">
    <source>
        <dbReference type="ARBA" id="ARBA00022982"/>
    </source>
</evidence>
<feature type="transmembrane region" description="Helical" evidence="14">
    <location>
        <begin position="136"/>
        <end position="153"/>
    </location>
</feature>
<comment type="similarity">
    <text evidence="2">Belongs to the ferric reductase (FRE) family.</text>
</comment>
<keyword evidence="8 14" id="KW-1133">Transmembrane helix</keyword>
<accession>A0A1F5L698</accession>
<dbReference type="EC" id="1.16.1.9" evidence="3"/>
<keyword evidence="12" id="KW-0325">Glycoprotein</keyword>
<gene>
    <name evidence="16" type="ORF">PENARI_c027G06279</name>
</gene>
<evidence type="ECO:0000256" key="14">
    <source>
        <dbReference type="SAM" id="Phobius"/>
    </source>
</evidence>
<keyword evidence="4" id="KW-0813">Transport</keyword>
<dbReference type="STRING" id="1835702.A0A1F5L698"/>
<feature type="transmembrane region" description="Helical" evidence="14">
    <location>
        <begin position="217"/>
        <end position="234"/>
    </location>
</feature>